<keyword evidence="1" id="KW-1133">Transmembrane helix</keyword>
<dbReference type="Proteomes" id="UP001201163">
    <property type="component" value="Unassembled WGS sequence"/>
</dbReference>
<keyword evidence="1" id="KW-0812">Transmembrane</keyword>
<proteinExistence type="predicted"/>
<reference evidence="3" key="1">
    <citation type="submission" date="2022-01" db="EMBL/GenBank/DDBJ databases">
        <title>Comparative genomics reveals a dynamic genome evolution in the ectomycorrhizal milk-cap (Lactarius) mushrooms.</title>
        <authorList>
            <consortium name="DOE Joint Genome Institute"/>
            <person name="Lebreton A."/>
            <person name="Tang N."/>
            <person name="Kuo A."/>
            <person name="LaButti K."/>
            <person name="Drula E."/>
            <person name="Barry K."/>
            <person name="Clum A."/>
            <person name="Lipzen A."/>
            <person name="Mousain D."/>
            <person name="Ng V."/>
            <person name="Wang R."/>
            <person name="Wang X."/>
            <person name="Dai Y."/>
            <person name="Henrissat B."/>
            <person name="Grigoriev I.V."/>
            <person name="Guerin-Laguette A."/>
            <person name="Yu F."/>
            <person name="Martin F.M."/>
        </authorList>
    </citation>
    <scope>NUCLEOTIDE SEQUENCE</scope>
    <source>
        <strain evidence="3">QP</strain>
    </source>
</reference>
<evidence type="ECO:0000313" key="3">
    <source>
        <dbReference type="EMBL" id="KAH8988402.1"/>
    </source>
</evidence>
<comment type="caution">
    <text evidence="3">The sequence shown here is derived from an EMBL/GenBank/DDBJ whole genome shotgun (WGS) entry which is preliminary data.</text>
</comment>
<evidence type="ECO:0000256" key="2">
    <source>
        <dbReference type="SAM" id="SignalP"/>
    </source>
</evidence>
<evidence type="ECO:0000313" key="4">
    <source>
        <dbReference type="Proteomes" id="UP001201163"/>
    </source>
</evidence>
<accession>A0AAD4LGA9</accession>
<keyword evidence="1" id="KW-0472">Membrane</keyword>
<gene>
    <name evidence="3" type="ORF">EDB92DRAFT_1872598</name>
</gene>
<keyword evidence="2" id="KW-0732">Signal</keyword>
<feature type="transmembrane region" description="Helical" evidence="1">
    <location>
        <begin position="101"/>
        <end position="125"/>
    </location>
</feature>
<organism evidence="3 4">
    <name type="scientific">Lactarius akahatsu</name>
    <dbReference type="NCBI Taxonomy" id="416441"/>
    <lineage>
        <taxon>Eukaryota</taxon>
        <taxon>Fungi</taxon>
        <taxon>Dikarya</taxon>
        <taxon>Basidiomycota</taxon>
        <taxon>Agaricomycotina</taxon>
        <taxon>Agaricomycetes</taxon>
        <taxon>Russulales</taxon>
        <taxon>Russulaceae</taxon>
        <taxon>Lactarius</taxon>
    </lineage>
</organism>
<feature type="signal peptide" evidence="2">
    <location>
        <begin position="1"/>
        <end position="26"/>
    </location>
</feature>
<dbReference type="EMBL" id="JAKELL010000042">
    <property type="protein sequence ID" value="KAH8988402.1"/>
    <property type="molecule type" value="Genomic_DNA"/>
</dbReference>
<keyword evidence="4" id="KW-1185">Reference proteome</keyword>
<sequence>MDILFNGDFSLFLFWLLGSTTDFTPGCKFDRALAPQGEITSYNSIACTISPKIHHGCSHWHLLTPYPNRSAWHLARSLGSGGLGLYFLRLTSLPCRTVVEILNTFLFFVMISYLQILLYLLYFFWAERTTGRG</sequence>
<dbReference type="AlphaFoldDB" id="A0AAD4LGA9"/>
<protein>
    <submittedName>
        <fullName evidence="3">Uncharacterized protein</fullName>
    </submittedName>
</protein>
<evidence type="ECO:0000256" key="1">
    <source>
        <dbReference type="SAM" id="Phobius"/>
    </source>
</evidence>
<name>A0AAD4LGA9_9AGAM</name>
<feature type="chain" id="PRO_5042174688" evidence="2">
    <location>
        <begin position="27"/>
        <end position="133"/>
    </location>
</feature>